<keyword evidence="8" id="KW-0137">Centromere</keyword>
<evidence type="ECO:0000256" key="4">
    <source>
        <dbReference type="ARBA" id="ARBA00022618"/>
    </source>
</evidence>
<dbReference type="PANTHER" id="PTHR21577:SF3">
    <property type="entry name" value="SHUGOSHIN 1-RELATED"/>
    <property type="match status" value="1"/>
</dbReference>
<keyword evidence="5" id="KW-0159">Chromosome partition</keyword>
<evidence type="ECO:0000256" key="10">
    <source>
        <dbReference type="SAM" id="MobiDB-lite"/>
    </source>
</evidence>
<sequence length="658" mass="75028">MARERCLKKSFKDSLEDIKERMKEKRNKKWSKLGKANQVLTTKGKITDNSFTQLKSCQVNNRALALALEEEKRKLKEAQDIILHLKREYQHLKFQVFVLQRKLEAQQGQRHDETKLVALKKIILKVFQDLRNAGNLLGLANDQSTTDLSQSPNFSHLEEYDSSRSRNQDSLTLLRHVLAADGVENTSPLETSQRNIGWPPSSQDDHLNCENRYPSLNETDRQVGSGLPKSISIRRRCLVIKGQNELSVSDNTGVIQQIKDLCVLDKTGSEKDVEERNEKYEETNICQENICDMNTDQTLEHSNMLTDSSTLAAVTKQTDFKIAGGSKTQRERGLKRKLEIKKNGNKRSRSRSKKKRSHNEHCSEEKIDTSVGCSDAYDFVREESIHITPFRQNKENENNTADESCIQETEPGSSESFISEEDSDDSLYIPYTRKSKSKNSLTCKTDVSPKHTRRQLRRTECKQHNSTNERNRNISQSEKHFDEETVASTCKITEHSNCENMEQSSASVGRRNSTPDVAMMVAARVRLAHTKMDKDKECNKNSENHNLKKDEPSVVLPKCRLHLGNITNLASSSSSNQTRASHPPLNTEVKNTSYSRRTCTLFVSYKEPSIRRKLRRGDPFTDTGFLSSPVFKAKRSSKCTSVKKKPLSRYNEAFVGCL</sequence>
<feature type="compositionally biased region" description="Basic residues" evidence="10">
    <location>
        <begin position="343"/>
        <end position="358"/>
    </location>
</feature>
<evidence type="ECO:0000256" key="3">
    <source>
        <dbReference type="ARBA" id="ARBA00022454"/>
    </source>
</evidence>
<dbReference type="PANTHER" id="PTHR21577">
    <property type="entry name" value="SHUGOSHIN"/>
    <property type="match status" value="1"/>
</dbReference>
<dbReference type="InterPro" id="IPR038889">
    <property type="entry name" value="Shugoshin1/2"/>
</dbReference>
<dbReference type="GeneID" id="110086468"/>
<evidence type="ECO:0000313" key="12">
    <source>
        <dbReference type="RefSeq" id="XP_020663068.2"/>
    </source>
</evidence>
<gene>
    <name evidence="12" type="primary">SGO1</name>
</gene>
<feature type="region of interest" description="Disordered" evidence="10">
    <location>
        <begin position="438"/>
        <end position="483"/>
    </location>
</feature>
<evidence type="ECO:0000256" key="6">
    <source>
        <dbReference type="ARBA" id="ARBA00023054"/>
    </source>
</evidence>
<feature type="compositionally biased region" description="Basic and acidic residues" evidence="10">
    <location>
        <begin position="457"/>
        <end position="483"/>
    </location>
</feature>
<keyword evidence="6 9" id="KW-0175">Coiled coil</keyword>
<feature type="compositionally biased region" description="Polar residues" evidence="10">
    <location>
        <begin position="570"/>
        <end position="580"/>
    </location>
</feature>
<dbReference type="OrthoDB" id="9901374at2759"/>
<evidence type="ECO:0000256" key="1">
    <source>
        <dbReference type="ARBA" id="ARBA00004584"/>
    </source>
</evidence>
<feature type="compositionally biased region" description="Polar residues" evidence="10">
    <location>
        <begin position="184"/>
        <end position="195"/>
    </location>
</feature>
<evidence type="ECO:0000256" key="7">
    <source>
        <dbReference type="ARBA" id="ARBA00023306"/>
    </source>
</evidence>
<evidence type="ECO:0000256" key="5">
    <source>
        <dbReference type="ARBA" id="ARBA00022829"/>
    </source>
</evidence>
<feature type="region of interest" description="Disordered" evidence="10">
    <location>
        <begin position="184"/>
        <end position="225"/>
    </location>
</feature>
<accession>A0A6J0USX4</accession>
<feature type="compositionally biased region" description="Polar residues" evidence="10">
    <location>
        <begin position="398"/>
        <end position="412"/>
    </location>
</feature>
<feature type="region of interest" description="Disordered" evidence="10">
    <location>
        <begin position="388"/>
        <end position="425"/>
    </location>
</feature>
<feature type="coiled-coil region" evidence="9">
    <location>
        <begin position="61"/>
        <end position="95"/>
    </location>
</feature>
<dbReference type="CTD" id="151648"/>
<dbReference type="KEGG" id="pvt:110086468"/>
<protein>
    <submittedName>
        <fullName evidence="12">Shugoshin 1</fullName>
    </submittedName>
</protein>
<feature type="region of interest" description="Disordered" evidence="10">
    <location>
        <begin position="323"/>
        <end position="365"/>
    </location>
</feature>
<dbReference type="Proteomes" id="UP001652642">
    <property type="component" value="Chromosome 6"/>
</dbReference>
<comment type="similarity">
    <text evidence="2">Belongs to the shugoshin family.</text>
</comment>
<organism evidence="11 12">
    <name type="scientific">Pogona vitticeps</name>
    <name type="common">central bearded dragon</name>
    <dbReference type="NCBI Taxonomy" id="103695"/>
    <lineage>
        <taxon>Eukaryota</taxon>
        <taxon>Metazoa</taxon>
        <taxon>Chordata</taxon>
        <taxon>Craniata</taxon>
        <taxon>Vertebrata</taxon>
        <taxon>Euteleostomi</taxon>
        <taxon>Lepidosauria</taxon>
        <taxon>Squamata</taxon>
        <taxon>Bifurcata</taxon>
        <taxon>Unidentata</taxon>
        <taxon>Episquamata</taxon>
        <taxon>Toxicofera</taxon>
        <taxon>Iguania</taxon>
        <taxon>Acrodonta</taxon>
        <taxon>Agamidae</taxon>
        <taxon>Amphibolurinae</taxon>
        <taxon>Pogona</taxon>
    </lineage>
</organism>
<dbReference type="GO" id="GO:0007059">
    <property type="term" value="P:chromosome segregation"/>
    <property type="evidence" value="ECO:0007669"/>
    <property type="project" value="UniProtKB-KW"/>
</dbReference>
<dbReference type="Gene3D" id="1.20.5.730">
    <property type="entry name" value="Single helix bin"/>
    <property type="match status" value="1"/>
</dbReference>
<dbReference type="GO" id="GO:0051301">
    <property type="term" value="P:cell division"/>
    <property type="evidence" value="ECO:0007669"/>
    <property type="project" value="UniProtKB-KW"/>
</dbReference>
<dbReference type="InParanoid" id="A0A6J0USX4"/>
<feature type="region of interest" description="Disordered" evidence="10">
    <location>
        <begin position="570"/>
        <end position="589"/>
    </location>
</feature>
<reference evidence="12" key="1">
    <citation type="submission" date="2025-08" db="UniProtKB">
        <authorList>
            <consortium name="RefSeq"/>
        </authorList>
    </citation>
    <scope>IDENTIFICATION</scope>
</reference>
<evidence type="ECO:0000256" key="8">
    <source>
        <dbReference type="ARBA" id="ARBA00023328"/>
    </source>
</evidence>
<dbReference type="AlphaFoldDB" id="A0A6J0USX4"/>
<feature type="compositionally biased region" description="Basic and acidic residues" evidence="10">
    <location>
        <begin position="328"/>
        <end position="342"/>
    </location>
</feature>
<keyword evidence="4" id="KW-0132">Cell division</keyword>
<evidence type="ECO:0000256" key="9">
    <source>
        <dbReference type="SAM" id="Coils"/>
    </source>
</evidence>
<keyword evidence="3" id="KW-0158">Chromosome</keyword>
<dbReference type="GO" id="GO:0000775">
    <property type="term" value="C:chromosome, centromeric region"/>
    <property type="evidence" value="ECO:0007669"/>
    <property type="project" value="UniProtKB-SubCell"/>
</dbReference>
<dbReference type="RefSeq" id="XP_020663068.2">
    <property type="nucleotide sequence ID" value="XM_020807409.2"/>
</dbReference>
<keyword evidence="7" id="KW-0131">Cell cycle</keyword>
<evidence type="ECO:0000256" key="2">
    <source>
        <dbReference type="ARBA" id="ARBA00010845"/>
    </source>
</evidence>
<name>A0A6J0USX4_9SAUR</name>
<evidence type="ECO:0000313" key="11">
    <source>
        <dbReference type="Proteomes" id="UP001652642"/>
    </source>
</evidence>
<proteinExistence type="inferred from homology"/>
<keyword evidence="11" id="KW-1185">Reference proteome</keyword>
<comment type="subcellular location">
    <subcellularLocation>
        <location evidence="1">Chromosome</location>
        <location evidence="1">Centromere</location>
    </subcellularLocation>
</comment>